<evidence type="ECO:0000313" key="14">
    <source>
        <dbReference type="EMBL" id="KAF4311147.1"/>
    </source>
</evidence>
<evidence type="ECO:0000256" key="8">
    <source>
        <dbReference type="ARBA" id="ARBA00039443"/>
    </source>
</evidence>
<feature type="region of interest" description="Disordered" evidence="10">
    <location>
        <begin position="1329"/>
        <end position="1358"/>
    </location>
</feature>
<dbReference type="PANTHER" id="PTHR10644">
    <property type="entry name" value="DNA REPAIR/RNA PROCESSING CPSF FAMILY"/>
    <property type="match status" value="1"/>
</dbReference>
<feature type="domain" description="RSE1/DDB1/CPSF1 second beta-propeller" evidence="13">
    <location>
        <begin position="628"/>
        <end position="1016"/>
    </location>
</feature>
<protein>
    <recommendedName>
        <fullName evidence="8">Protein CFT1</fullName>
    </recommendedName>
    <alternativeName>
        <fullName evidence="9">Cleavage factor two protein 1</fullName>
    </alternativeName>
    <alternativeName>
        <fullName evidence="7">Protein cft1</fullName>
    </alternativeName>
</protein>
<dbReference type="Pfam" id="PF23726">
    <property type="entry name" value="Beta-prop_RSE1_2nd"/>
    <property type="match status" value="1"/>
</dbReference>
<evidence type="ECO:0000256" key="10">
    <source>
        <dbReference type="SAM" id="MobiDB-lite"/>
    </source>
</evidence>
<reference evidence="14" key="1">
    <citation type="submission" date="2020-04" db="EMBL/GenBank/DDBJ databases">
        <title>Genome Assembly and Annotation of Botryosphaeria dothidea sdau 11-99, a Latent Pathogen of Apple Fruit Ring Rot in China.</title>
        <authorList>
            <person name="Yu C."/>
            <person name="Diao Y."/>
            <person name="Lu Q."/>
            <person name="Zhao J."/>
            <person name="Cui S."/>
            <person name="Peng C."/>
            <person name="He B."/>
            <person name="Liu H."/>
        </authorList>
    </citation>
    <scope>NUCLEOTIDE SEQUENCE [LARGE SCALE GENOMIC DNA]</scope>
    <source>
        <strain evidence="14">Sdau11-99</strain>
    </source>
</reference>
<feature type="domain" description="RSE1/DDB1/CPSF1 C-terminal" evidence="11">
    <location>
        <begin position="1086"/>
        <end position="1435"/>
    </location>
</feature>
<dbReference type="GO" id="GO:0005634">
    <property type="term" value="C:nucleus"/>
    <property type="evidence" value="ECO:0007669"/>
    <property type="project" value="UniProtKB-SubCell"/>
</dbReference>
<dbReference type="InterPro" id="IPR050358">
    <property type="entry name" value="RSE1/DDB1/CFT1"/>
</dbReference>
<dbReference type="InterPro" id="IPR058543">
    <property type="entry name" value="Beta-prop_RSE1/DDB1/CPSF1_2nd"/>
</dbReference>
<keyword evidence="15" id="KW-1185">Reference proteome</keyword>
<evidence type="ECO:0000256" key="5">
    <source>
        <dbReference type="ARBA" id="ARBA00037232"/>
    </source>
</evidence>
<dbReference type="FunFam" id="2.130.10.10:FF:000625">
    <property type="entry name" value="mRNA cleavage and polyadenylation factor subunit"/>
    <property type="match status" value="1"/>
</dbReference>
<comment type="similarity">
    <text evidence="6">Belongs to the CFT1 family.</text>
</comment>
<dbReference type="GO" id="GO:0006397">
    <property type="term" value="P:mRNA processing"/>
    <property type="evidence" value="ECO:0007669"/>
    <property type="project" value="UniProtKB-KW"/>
</dbReference>
<evidence type="ECO:0000259" key="11">
    <source>
        <dbReference type="Pfam" id="PF03178"/>
    </source>
</evidence>
<dbReference type="Proteomes" id="UP000572817">
    <property type="component" value="Unassembled WGS sequence"/>
</dbReference>
<dbReference type="InterPro" id="IPR018846">
    <property type="entry name" value="Beta-prop_RSE1/DDB1/CPSF1_1st"/>
</dbReference>
<dbReference type="Pfam" id="PF03178">
    <property type="entry name" value="CPSF_A"/>
    <property type="match status" value="1"/>
</dbReference>
<evidence type="ECO:0000259" key="12">
    <source>
        <dbReference type="Pfam" id="PF10433"/>
    </source>
</evidence>
<dbReference type="Pfam" id="PF10433">
    <property type="entry name" value="Beta-prop_RSE1_1st"/>
    <property type="match status" value="1"/>
</dbReference>
<evidence type="ECO:0000256" key="7">
    <source>
        <dbReference type="ARBA" id="ARBA00039187"/>
    </source>
</evidence>
<name>A0A8H4J1B2_9PEZI</name>
<evidence type="ECO:0000256" key="1">
    <source>
        <dbReference type="ARBA" id="ARBA00004123"/>
    </source>
</evidence>
<dbReference type="EMBL" id="WWBZ02000011">
    <property type="protein sequence ID" value="KAF4311147.1"/>
    <property type="molecule type" value="Genomic_DNA"/>
</dbReference>
<accession>A0A8H4J1B2</accession>
<evidence type="ECO:0000256" key="9">
    <source>
        <dbReference type="ARBA" id="ARBA00041264"/>
    </source>
</evidence>
<keyword evidence="2" id="KW-0507">mRNA processing</keyword>
<evidence type="ECO:0000256" key="3">
    <source>
        <dbReference type="ARBA" id="ARBA00022884"/>
    </source>
</evidence>
<feature type="region of interest" description="Disordered" evidence="10">
    <location>
        <begin position="535"/>
        <end position="561"/>
    </location>
</feature>
<evidence type="ECO:0000313" key="15">
    <source>
        <dbReference type="Proteomes" id="UP000572817"/>
    </source>
</evidence>
<dbReference type="InterPro" id="IPR004871">
    <property type="entry name" value="RSE1/DDB1/CPSF1_C"/>
</dbReference>
<feature type="domain" description="RSE1/DDB1/CPSF1 first beta-propeller" evidence="12">
    <location>
        <begin position="137"/>
        <end position="508"/>
    </location>
</feature>
<feature type="compositionally biased region" description="Low complexity" evidence="10">
    <location>
        <begin position="1329"/>
        <end position="1351"/>
    </location>
</feature>
<sequence length="1471" mass="159400">MTWARAPAPTAIRIVPAVLGLACRALRNHTICHLPFLNQQLPLPGAPCLRASCASPTNAMQVYTELTPPTAVNDAVSLAFLGPRAHNLVVAKTSLLQIFELKSIVTEANQSAKDGPQPALSADDPAEPADIFVQRTEHTSKLVLVAEYPLEGTILSLARIKALDTKSGGDALLIAFRDAKMSLVEWDPTAHALSTISIHYYEGEELQGAPWDAELGHYHNFLAADPSSRCAALKFGARHLAILPFRQVGDDLVEGDDYDPDFDEPVDAPAAKEKVTNGDVPQTPYKSSFALSLPQIDPTLTHPVHLDFLHEYREPTFGIISANKATAASLLYERRDILTYTVFTLDLEEKASTALLSVTGIPYDTHKVIPLPLPVGGALLLGSNQFIHVDQAGKTSAVAVNDFAKQCSSFPMSDQSDLGMRLEDATVELLSSENGDLLVVLKDGSLAVVSFKLDGRSVSGLSIRRVSEDKGGSVISTTASCATSLGRNRMFIGSEDGDSVLLGWTKKTAQLSRKRSHAEMLADDAELSFDEEDLEDDDDLYGDGPSAAKAASASSEASDPSNYTFRIHDNMPSLAPIKDMALAGHKVTDATVGAVEKTADQLDLVASIGRGKAGGLAIMRREIDPVVLRKGEFSNARAVWSVHAKKPAPKGMAAAGPQDAEAKLAADVDYDQFLIVSRSNNDGGEESAVFNITATGFEETSKGDFEREDAATINVGTIAGGTRIVQVLRAEIRSYDSELGLDQILPMEDENGSELRIISASFADPYILVTRDDSSVIFLQADANGEIEEIDRGDALLSTKWLSGCIHQSPSTGDNALAYLLSAEGGLHIFELPDVSKPIYVAASLGFLPPTLTADFTPRRSSSKATLTEILVAELGDSTFKSPYLIVRTSSNDSVIYQPYHFPVHEIVKPFVESLRWHKVSQPHLPEFSEEPALELEDVGIGRENILTAVTNIGGYSAVFMAGNSPSFILKESSSLPRVLKMRTKAVKNLSSFHTAECDRGFAYINSDGNLRVCQLPRGFRYGDVGWAVKKVSMGQDVQVMCYHPPKDVFVLGVGDSKPFTLPEDEHHHEWLEENISFKPMVEHGMIKVLDAQSMAVIDTHELEAFEVVLTIKVLNLEVSENTHERKQLIAIGTGFIRGEDLPSRGCIYVFEVINVVPEPSRPETNRKLKLIAREEVRGSVTAITDVGSQGFLLMAQGQKCMVRGLKEDGTLLPVAFMDMQCYVTVAKELNGSGMLLMGDAAKGAWFVGYTEDPYKMILFGKSRSKMEVMAAEFLPHEKQLYLMVADGDCNLHVLQYDPEHPKSLSGQRLLHKSTFHTGHFTTTMTLLPSSLSPTVSPSAADDPASPSPDQDAMDIDPAPAGTVQHVLLTSQTGSLALLTPLSEQQYRRLGALQTYLVGALEHWCGLNPRAYRAVESEGFGSRGVVDGGLLARWSELGSQRRAEGAAKVGVEEWVVRSDLEFVGGAGLGYL</sequence>
<dbReference type="OrthoDB" id="6109at2759"/>
<comment type="subcellular location">
    <subcellularLocation>
        <location evidence="1">Nucleus</location>
    </subcellularLocation>
</comment>
<evidence type="ECO:0000256" key="4">
    <source>
        <dbReference type="ARBA" id="ARBA00023242"/>
    </source>
</evidence>
<dbReference type="FunFam" id="2.130.10.10:FF:000788">
    <property type="entry name" value="mRNA cleavage and polyadenylation factor subunit"/>
    <property type="match status" value="1"/>
</dbReference>
<comment type="function">
    <text evidence="5">RNA-binding component of the cleavage and polyadenylation factor (CPF) complex, which plays a key role in polyadenylation-dependent pre-mRNA 3'-end formation and cooperates with cleavage factors including the CFIA complex and NAB4/CFIB. Involved in poly(A) site recognition. May be involved in coupling transcription termination and mRNA 3'-end formation.</text>
</comment>
<comment type="caution">
    <text evidence="14">The sequence shown here is derived from an EMBL/GenBank/DDBJ whole genome shotgun (WGS) entry which is preliminary data.</text>
</comment>
<organism evidence="14 15">
    <name type="scientific">Botryosphaeria dothidea</name>
    <dbReference type="NCBI Taxonomy" id="55169"/>
    <lineage>
        <taxon>Eukaryota</taxon>
        <taxon>Fungi</taxon>
        <taxon>Dikarya</taxon>
        <taxon>Ascomycota</taxon>
        <taxon>Pezizomycotina</taxon>
        <taxon>Dothideomycetes</taxon>
        <taxon>Dothideomycetes incertae sedis</taxon>
        <taxon>Botryosphaeriales</taxon>
        <taxon>Botryosphaeriaceae</taxon>
        <taxon>Botryosphaeria</taxon>
    </lineage>
</organism>
<dbReference type="Gene3D" id="2.130.10.10">
    <property type="entry name" value="YVTN repeat-like/Quinoprotein amine dehydrogenase"/>
    <property type="match status" value="2"/>
</dbReference>
<evidence type="ECO:0000256" key="2">
    <source>
        <dbReference type="ARBA" id="ARBA00022664"/>
    </source>
</evidence>
<proteinExistence type="inferred from homology"/>
<gene>
    <name evidence="14" type="ORF">GTA08_BOTSDO13289</name>
</gene>
<keyword evidence="4" id="KW-0539">Nucleus</keyword>
<keyword evidence="3" id="KW-0694">RNA-binding</keyword>
<evidence type="ECO:0000256" key="6">
    <source>
        <dbReference type="ARBA" id="ARBA00038304"/>
    </source>
</evidence>
<feature type="compositionally biased region" description="Low complexity" evidence="10">
    <location>
        <begin position="546"/>
        <end position="561"/>
    </location>
</feature>
<dbReference type="InterPro" id="IPR015943">
    <property type="entry name" value="WD40/YVTN_repeat-like_dom_sf"/>
</dbReference>
<evidence type="ECO:0000259" key="13">
    <source>
        <dbReference type="Pfam" id="PF23726"/>
    </source>
</evidence>
<dbReference type="GO" id="GO:0003723">
    <property type="term" value="F:RNA binding"/>
    <property type="evidence" value="ECO:0007669"/>
    <property type="project" value="UniProtKB-KW"/>
</dbReference>